<feature type="chain" id="PRO_5012497230" description="Periplasmic protein" evidence="1">
    <location>
        <begin position="23"/>
        <end position="115"/>
    </location>
</feature>
<accession>A0A2D0K8G9</accession>
<name>A0A2D0K8G9_9GAMM</name>
<dbReference type="Proteomes" id="UP000222168">
    <property type="component" value="Unassembled WGS sequence"/>
</dbReference>
<proteinExistence type="predicted"/>
<feature type="signal peptide" evidence="1">
    <location>
        <begin position="1"/>
        <end position="22"/>
    </location>
</feature>
<evidence type="ECO:0000256" key="1">
    <source>
        <dbReference type="SAM" id="SignalP"/>
    </source>
</evidence>
<keyword evidence="3" id="KW-1185">Reference proteome</keyword>
<keyword evidence="1" id="KW-0732">Signal</keyword>
<protein>
    <recommendedName>
        <fullName evidence="4">Periplasmic protein</fullName>
    </recommendedName>
</protein>
<comment type="caution">
    <text evidence="2">The sequence shown here is derived from an EMBL/GenBank/DDBJ whole genome shotgun (WGS) entry which is preliminary data.</text>
</comment>
<evidence type="ECO:0008006" key="4">
    <source>
        <dbReference type="Google" id="ProtNLM"/>
    </source>
</evidence>
<evidence type="ECO:0000313" key="3">
    <source>
        <dbReference type="Proteomes" id="UP000222168"/>
    </source>
</evidence>
<dbReference type="AlphaFoldDB" id="A0A2D0K8G9"/>
<dbReference type="EMBL" id="NJAK01000003">
    <property type="protein sequence ID" value="PHM59507.1"/>
    <property type="molecule type" value="Genomic_DNA"/>
</dbReference>
<dbReference type="OrthoDB" id="6630692at2"/>
<evidence type="ECO:0000313" key="2">
    <source>
        <dbReference type="EMBL" id="PHM59507.1"/>
    </source>
</evidence>
<dbReference type="RefSeq" id="WP_099119166.1">
    <property type="nucleotide sequence ID" value="NZ_NJAK01000003.1"/>
</dbReference>
<sequence>MKKILLPLIVSVLSLSSINAHATQTPNDSDKAAKKAIQTVKSEVDTGILIDILIELKFMRSELTKLQAKEKGNSNPTCTDGEKTYSIGMVIKGMNHNLRCDLRRGHTEWVDARIL</sequence>
<organism evidence="2 3">
    <name type="scientific">Xenorhabdus ishibashii</name>
    <dbReference type="NCBI Taxonomy" id="1034471"/>
    <lineage>
        <taxon>Bacteria</taxon>
        <taxon>Pseudomonadati</taxon>
        <taxon>Pseudomonadota</taxon>
        <taxon>Gammaproteobacteria</taxon>
        <taxon>Enterobacterales</taxon>
        <taxon>Morganellaceae</taxon>
        <taxon>Xenorhabdus</taxon>
    </lineage>
</organism>
<gene>
    <name evidence="2" type="ORF">Xish_03625</name>
</gene>
<reference evidence="2 3" key="1">
    <citation type="journal article" date="2017" name="Nat. Microbiol.">
        <title>Natural product diversity associated with the nematode symbionts Photorhabdus and Xenorhabdus.</title>
        <authorList>
            <person name="Tobias N.J."/>
            <person name="Wolff H."/>
            <person name="Djahanschiri B."/>
            <person name="Grundmann F."/>
            <person name="Kronenwerth M."/>
            <person name="Shi Y.M."/>
            <person name="Simonyi S."/>
            <person name="Grun P."/>
            <person name="Shapiro-Ilan D."/>
            <person name="Pidot S.J."/>
            <person name="Stinear T.P."/>
            <person name="Ebersberger I."/>
            <person name="Bode H.B."/>
        </authorList>
    </citation>
    <scope>NUCLEOTIDE SEQUENCE [LARGE SCALE GENOMIC DNA]</scope>
    <source>
        <strain evidence="2 3">DSM 22670</strain>
    </source>
</reference>